<evidence type="ECO:0000313" key="9">
    <source>
        <dbReference type="Proteomes" id="UP000249260"/>
    </source>
</evidence>
<feature type="transmembrane region" description="Helical" evidence="6">
    <location>
        <begin position="46"/>
        <end position="67"/>
    </location>
</feature>
<dbReference type="GO" id="GO:0005886">
    <property type="term" value="C:plasma membrane"/>
    <property type="evidence" value="ECO:0007669"/>
    <property type="project" value="UniProtKB-SubCell"/>
</dbReference>
<feature type="transmembrane region" description="Helical" evidence="6">
    <location>
        <begin position="87"/>
        <end position="112"/>
    </location>
</feature>
<evidence type="ECO:0000313" key="8">
    <source>
        <dbReference type="EMBL" id="RAP75707.1"/>
    </source>
</evidence>
<feature type="domain" description="DUF202" evidence="7">
    <location>
        <begin position="5"/>
        <end position="73"/>
    </location>
</feature>
<keyword evidence="4 6" id="KW-1133">Transmembrane helix</keyword>
<dbReference type="InterPro" id="IPR003807">
    <property type="entry name" value="DUF202"/>
</dbReference>
<organism evidence="8 9">
    <name type="scientific">Paenibacillus montanisoli</name>
    <dbReference type="NCBI Taxonomy" id="2081970"/>
    <lineage>
        <taxon>Bacteria</taxon>
        <taxon>Bacillati</taxon>
        <taxon>Bacillota</taxon>
        <taxon>Bacilli</taxon>
        <taxon>Bacillales</taxon>
        <taxon>Paenibacillaceae</taxon>
        <taxon>Paenibacillus</taxon>
    </lineage>
</organism>
<protein>
    <submittedName>
        <fullName evidence="8">DUF202 domain-containing protein</fullName>
    </submittedName>
</protein>
<sequence length="113" mass="12394">MTVQQHFANERTFLAWVRTSITVAGVGFLASGAVFRSARFQSIGQLLAAAIGIGSVLLGSLMVVLAARSYFIKRQGINEGHFHAERFTIMMIFLGLIIIDLFMIAFIAILFLA</sequence>
<evidence type="ECO:0000256" key="6">
    <source>
        <dbReference type="SAM" id="Phobius"/>
    </source>
</evidence>
<comment type="caution">
    <text evidence="8">The sequence shown here is derived from an EMBL/GenBank/DDBJ whole genome shotgun (WGS) entry which is preliminary data.</text>
</comment>
<name>A0A328TYW6_9BACL</name>
<keyword evidence="2" id="KW-1003">Cell membrane</keyword>
<dbReference type="PANTHER" id="PTHR34187:SF2">
    <property type="entry name" value="DUF202 DOMAIN-CONTAINING PROTEIN"/>
    <property type="match status" value="1"/>
</dbReference>
<comment type="subcellular location">
    <subcellularLocation>
        <location evidence="1">Cell membrane</location>
        <topology evidence="1">Multi-pass membrane protein</topology>
    </subcellularLocation>
</comment>
<dbReference type="Pfam" id="PF02656">
    <property type="entry name" value="DUF202"/>
    <property type="match status" value="1"/>
</dbReference>
<keyword evidence="3 6" id="KW-0812">Transmembrane</keyword>
<evidence type="ECO:0000256" key="5">
    <source>
        <dbReference type="ARBA" id="ARBA00023136"/>
    </source>
</evidence>
<dbReference type="AlphaFoldDB" id="A0A328TYW6"/>
<gene>
    <name evidence="8" type="ORF">DL346_09630</name>
</gene>
<dbReference type="EMBL" id="QLUW01000002">
    <property type="protein sequence ID" value="RAP75707.1"/>
    <property type="molecule type" value="Genomic_DNA"/>
</dbReference>
<evidence type="ECO:0000259" key="7">
    <source>
        <dbReference type="Pfam" id="PF02656"/>
    </source>
</evidence>
<evidence type="ECO:0000256" key="1">
    <source>
        <dbReference type="ARBA" id="ARBA00004651"/>
    </source>
</evidence>
<evidence type="ECO:0000256" key="2">
    <source>
        <dbReference type="ARBA" id="ARBA00022475"/>
    </source>
</evidence>
<dbReference type="RefSeq" id="WP_112881932.1">
    <property type="nucleotide sequence ID" value="NZ_QLUW01000002.1"/>
</dbReference>
<feature type="transmembrane region" description="Helical" evidence="6">
    <location>
        <begin position="13"/>
        <end position="34"/>
    </location>
</feature>
<reference evidence="8 9" key="1">
    <citation type="submission" date="2018-06" db="EMBL/GenBank/DDBJ databases">
        <title>Paenibacillus montanisoli sp. nov., isolated from mountain area soil.</title>
        <authorList>
            <person name="Wu M."/>
        </authorList>
    </citation>
    <scope>NUCLEOTIDE SEQUENCE [LARGE SCALE GENOMIC DNA]</scope>
    <source>
        <strain evidence="8 9">RA17</strain>
    </source>
</reference>
<accession>A0A328TYW6</accession>
<dbReference type="InterPro" id="IPR052053">
    <property type="entry name" value="IM_YidH-like"/>
</dbReference>
<dbReference type="OrthoDB" id="582337at2"/>
<dbReference type="PANTHER" id="PTHR34187">
    <property type="entry name" value="FGR18P"/>
    <property type="match status" value="1"/>
</dbReference>
<evidence type="ECO:0000256" key="3">
    <source>
        <dbReference type="ARBA" id="ARBA00022692"/>
    </source>
</evidence>
<proteinExistence type="predicted"/>
<keyword evidence="5 6" id="KW-0472">Membrane</keyword>
<keyword evidence="9" id="KW-1185">Reference proteome</keyword>
<evidence type="ECO:0000256" key="4">
    <source>
        <dbReference type="ARBA" id="ARBA00022989"/>
    </source>
</evidence>
<dbReference type="Proteomes" id="UP000249260">
    <property type="component" value="Unassembled WGS sequence"/>
</dbReference>